<dbReference type="InterPro" id="IPR002052">
    <property type="entry name" value="DNA_methylase_N6_adenine_CS"/>
</dbReference>
<dbReference type="EMBL" id="AP025592">
    <property type="protein sequence ID" value="BDG10501.1"/>
    <property type="molecule type" value="Genomic_DNA"/>
</dbReference>
<dbReference type="PROSITE" id="PS00092">
    <property type="entry name" value="N6_MTASE"/>
    <property type="match status" value="1"/>
</dbReference>
<accession>A0ABM7XF18</accession>
<dbReference type="RefSeq" id="WP_248343010.1">
    <property type="nucleotide sequence ID" value="NZ_AP025592.1"/>
</dbReference>
<proteinExistence type="predicted"/>
<dbReference type="SUPFAM" id="SSF53335">
    <property type="entry name" value="S-adenosyl-L-methionine-dependent methyltransferases"/>
    <property type="match status" value="1"/>
</dbReference>
<dbReference type="CDD" id="cd02440">
    <property type="entry name" value="AdoMet_MTases"/>
    <property type="match status" value="1"/>
</dbReference>
<name>A0ABM7XF18_9BACT</name>
<dbReference type="PANTHER" id="PTHR18895:SF74">
    <property type="entry name" value="MTRF1L RELEASE FACTOR GLUTAMINE METHYLTRANSFERASE"/>
    <property type="match status" value="1"/>
</dbReference>
<dbReference type="Gene3D" id="3.40.50.150">
    <property type="entry name" value="Vaccinia Virus protein VP39"/>
    <property type="match status" value="1"/>
</dbReference>
<reference evidence="2" key="1">
    <citation type="journal article" date="2022" name="Int. J. Syst. Evol. Microbiol.">
        <title>Anaeromyxobacter oryzae sp. nov., Anaeromyxobacter diazotrophicus sp. nov. and Anaeromyxobacter paludicola sp. nov., isolated from paddy soils.</title>
        <authorList>
            <person name="Itoh H."/>
            <person name="Xu Z."/>
            <person name="Mise K."/>
            <person name="Masuda Y."/>
            <person name="Ushijima N."/>
            <person name="Hayakawa C."/>
            <person name="Shiratori Y."/>
            <person name="Senoo K."/>
        </authorList>
    </citation>
    <scope>NUCLEOTIDE SEQUENCE [LARGE SCALE GENOMIC DNA]</scope>
    <source>
        <strain evidence="2">Red630</strain>
    </source>
</reference>
<evidence type="ECO:0000313" key="2">
    <source>
        <dbReference type="Proteomes" id="UP001162734"/>
    </source>
</evidence>
<organism evidence="1 2">
    <name type="scientific">Anaeromyxobacter paludicola</name>
    <dbReference type="NCBI Taxonomy" id="2918171"/>
    <lineage>
        <taxon>Bacteria</taxon>
        <taxon>Pseudomonadati</taxon>
        <taxon>Myxococcota</taxon>
        <taxon>Myxococcia</taxon>
        <taxon>Myxococcales</taxon>
        <taxon>Cystobacterineae</taxon>
        <taxon>Anaeromyxobacteraceae</taxon>
        <taxon>Anaeromyxobacter</taxon>
    </lineage>
</organism>
<dbReference type="Proteomes" id="UP001162734">
    <property type="component" value="Chromosome"/>
</dbReference>
<keyword evidence="2" id="KW-1185">Reference proteome</keyword>
<gene>
    <name evidence="1" type="ORF">AMPC_36140</name>
</gene>
<evidence type="ECO:0000313" key="1">
    <source>
        <dbReference type="EMBL" id="BDG10501.1"/>
    </source>
</evidence>
<dbReference type="Pfam" id="PF06325">
    <property type="entry name" value="PrmA"/>
    <property type="match status" value="1"/>
</dbReference>
<dbReference type="InterPro" id="IPR029063">
    <property type="entry name" value="SAM-dependent_MTases_sf"/>
</dbReference>
<sequence>MYVTIREGGAPRQARWRSAGLPAPGRVGEATDATRADPAFRRLFRGESLLYSGDYHNARQLLAALGRRLRPPPPQPSLAEAFRAERRFRRLERDVLSRLLVPVDAEFAVALRRAPEVAPAALREVWGAPDGEPSVVPLRELLGLIGAHEWRRKGVAVPALGGSVHPHYGVFAPVRGEYVGLVAEALGRRNLRGRAAFDVGTGTGVLAFLAARAGARVRATDADPRAVACARENAARLGLASAVEVEEADLFPEGRADLVLCNPPWLPGEPLGPVDAAVYDPGGRFLAGFVAGLAAHLAPGGEGLLVLSDLAERLGLRPAGALEASFAAAGLTVTSRAEARPAHPRARDASDPLHAARAAEVTTLYVLSASS</sequence>
<protein>
    <recommendedName>
        <fullName evidence="3">Methyltransferase small</fullName>
    </recommendedName>
</protein>
<evidence type="ECO:0008006" key="3">
    <source>
        <dbReference type="Google" id="ProtNLM"/>
    </source>
</evidence>
<dbReference type="PANTHER" id="PTHR18895">
    <property type="entry name" value="HEMK METHYLTRANSFERASE"/>
    <property type="match status" value="1"/>
</dbReference>
<dbReference type="InterPro" id="IPR050320">
    <property type="entry name" value="N5-glutamine_MTase"/>
</dbReference>